<evidence type="ECO:0008006" key="4">
    <source>
        <dbReference type="Google" id="ProtNLM"/>
    </source>
</evidence>
<dbReference type="PANTHER" id="PTHR13282:SF6">
    <property type="entry name" value="PROTEIN FAM32A"/>
    <property type="match status" value="1"/>
</dbReference>
<feature type="region of interest" description="Disordered" evidence="1">
    <location>
        <begin position="1"/>
        <end position="69"/>
    </location>
</feature>
<dbReference type="InterPro" id="IPR013865">
    <property type="entry name" value="FAM32A"/>
</dbReference>
<evidence type="ECO:0000256" key="1">
    <source>
        <dbReference type="SAM" id="MobiDB-lite"/>
    </source>
</evidence>
<feature type="compositionally biased region" description="Low complexity" evidence="1">
    <location>
        <begin position="39"/>
        <end position="55"/>
    </location>
</feature>
<sequence>MAKSGSGTAANPRDHAIPGALRLKGAGKKKSKKSKKVDAAAAGAAVDASAKTKSSSPPPALIEPEKTPAELEYEATMRERRSQKIEQMASKSHRERVAEFNAKLEKLTEHNDLLRISGS</sequence>
<protein>
    <recommendedName>
        <fullName evidence="4">DUF1754-domain-containing protein</fullName>
    </recommendedName>
</protein>
<dbReference type="STRING" id="691883.A0A058ZBL0"/>
<name>A0A058ZBL0_FONAL</name>
<accession>A0A058ZBL0</accession>
<reference evidence="2" key="1">
    <citation type="submission" date="2013-04" db="EMBL/GenBank/DDBJ databases">
        <title>The Genome Sequence of Fonticula alba ATCC 38817.</title>
        <authorList>
            <consortium name="The Broad Institute Genomics Platform"/>
            <person name="Russ C."/>
            <person name="Cuomo C."/>
            <person name="Burger G."/>
            <person name="Gray M.W."/>
            <person name="Holland P.W.H."/>
            <person name="King N."/>
            <person name="Lang F.B.F."/>
            <person name="Roger A.J."/>
            <person name="Ruiz-Trillo I."/>
            <person name="Brown M."/>
            <person name="Walker B."/>
            <person name="Young S."/>
            <person name="Zeng Q."/>
            <person name="Gargeya S."/>
            <person name="Fitzgerald M."/>
            <person name="Haas B."/>
            <person name="Abouelleil A."/>
            <person name="Allen A.W."/>
            <person name="Alvarado L."/>
            <person name="Arachchi H.M."/>
            <person name="Berlin A.M."/>
            <person name="Chapman S.B."/>
            <person name="Gainer-Dewar J."/>
            <person name="Goldberg J."/>
            <person name="Griggs A."/>
            <person name="Gujja S."/>
            <person name="Hansen M."/>
            <person name="Howarth C."/>
            <person name="Imamovic A."/>
            <person name="Ireland A."/>
            <person name="Larimer J."/>
            <person name="McCowan C."/>
            <person name="Murphy C."/>
            <person name="Pearson M."/>
            <person name="Poon T.W."/>
            <person name="Priest M."/>
            <person name="Roberts A."/>
            <person name="Saif S."/>
            <person name="Shea T."/>
            <person name="Sisk P."/>
            <person name="Sykes S."/>
            <person name="Wortman J."/>
            <person name="Nusbaum C."/>
            <person name="Birren B."/>
        </authorList>
    </citation>
    <scope>NUCLEOTIDE SEQUENCE [LARGE SCALE GENOMIC DNA]</scope>
    <source>
        <strain evidence="2">ATCC 38817</strain>
    </source>
</reference>
<dbReference type="AlphaFoldDB" id="A0A058ZBL0"/>
<dbReference type="EMBL" id="KB932203">
    <property type="protein sequence ID" value="KCV71316.1"/>
    <property type="molecule type" value="Genomic_DNA"/>
</dbReference>
<evidence type="ECO:0000313" key="2">
    <source>
        <dbReference type="EMBL" id="KCV71316.1"/>
    </source>
</evidence>
<organism evidence="2">
    <name type="scientific">Fonticula alba</name>
    <name type="common">Slime mold</name>
    <dbReference type="NCBI Taxonomy" id="691883"/>
    <lineage>
        <taxon>Eukaryota</taxon>
        <taxon>Rotosphaerida</taxon>
        <taxon>Fonticulaceae</taxon>
        <taxon>Fonticula</taxon>
    </lineage>
</organism>
<dbReference type="RefSeq" id="XP_009494439.1">
    <property type="nucleotide sequence ID" value="XM_009496164.1"/>
</dbReference>
<dbReference type="GeneID" id="20526987"/>
<dbReference type="Proteomes" id="UP000030693">
    <property type="component" value="Unassembled WGS sequence"/>
</dbReference>
<evidence type="ECO:0000313" key="3">
    <source>
        <dbReference type="Proteomes" id="UP000030693"/>
    </source>
</evidence>
<dbReference type="GO" id="GO:0005730">
    <property type="term" value="C:nucleolus"/>
    <property type="evidence" value="ECO:0007669"/>
    <property type="project" value="TreeGrafter"/>
</dbReference>
<gene>
    <name evidence="2" type="ORF">H696_02262</name>
</gene>
<keyword evidence="3" id="KW-1185">Reference proteome</keyword>
<proteinExistence type="predicted"/>
<dbReference type="PANTHER" id="PTHR13282">
    <property type="entry name" value="PROTEIN FAM32A"/>
    <property type="match status" value="1"/>
</dbReference>
<feature type="compositionally biased region" description="Basic residues" evidence="1">
    <location>
        <begin position="25"/>
        <end position="35"/>
    </location>
</feature>
<dbReference type="OrthoDB" id="205403at2759"/>